<dbReference type="SUPFAM" id="SSF53067">
    <property type="entry name" value="Actin-like ATPase domain"/>
    <property type="match status" value="1"/>
</dbReference>
<keyword evidence="3" id="KW-1185">Reference proteome</keyword>
<keyword evidence="2" id="KW-0418">Kinase</keyword>
<evidence type="ECO:0000256" key="1">
    <source>
        <dbReference type="ARBA" id="ARBA00006479"/>
    </source>
</evidence>
<dbReference type="InterPro" id="IPR036388">
    <property type="entry name" value="WH-like_DNA-bd_sf"/>
</dbReference>
<dbReference type="PROSITE" id="PS01125">
    <property type="entry name" value="ROK"/>
    <property type="match status" value="1"/>
</dbReference>
<dbReference type="InterPro" id="IPR049874">
    <property type="entry name" value="ROK_cs"/>
</dbReference>
<gene>
    <name evidence="2" type="ORF">EV379_2886</name>
</gene>
<accession>A0A4Q8APL2</accession>
<dbReference type="SUPFAM" id="SSF46785">
    <property type="entry name" value="Winged helix' DNA-binding domain"/>
    <property type="match status" value="1"/>
</dbReference>
<dbReference type="GO" id="GO:0016301">
    <property type="term" value="F:kinase activity"/>
    <property type="evidence" value="ECO:0007669"/>
    <property type="project" value="UniProtKB-KW"/>
</dbReference>
<dbReference type="InterPro" id="IPR036390">
    <property type="entry name" value="WH_DNA-bd_sf"/>
</dbReference>
<proteinExistence type="inferred from homology"/>
<protein>
    <submittedName>
        <fullName evidence="2">Putative NBD/HSP70 family sugar kinase</fullName>
    </submittedName>
</protein>
<dbReference type="Proteomes" id="UP000291483">
    <property type="component" value="Unassembled WGS sequence"/>
</dbReference>
<organism evidence="2 3">
    <name type="scientific">Microterricola gilva</name>
    <dbReference type="NCBI Taxonomy" id="393267"/>
    <lineage>
        <taxon>Bacteria</taxon>
        <taxon>Bacillati</taxon>
        <taxon>Actinomycetota</taxon>
        <taxon>Actinomycetes</taxon>
        <taxon>Micrococcales</taxon>
        <taxon>Microbacteriaceae</taxon>
        <taxon>Microterricola</taxon>
    </lineage>
</organism>
<dbReference type="InterPro" id="IPR000600">
    <property type="entry name" value="ROK"/>
</dbReference>
<dbReference type="AlphaFoldDB" id="A0A4Q8APL2"/>
<dbReference type="PANTHER" id="PTHR18964">
    <property type="entry name" value="ROK (REPRESSOR, ORF, KINASE) FAMILY"/>
    <property type="match status" value="1"/>
</dbReference>
<dbReference type="InterPro" id="IPR043129">
    <property type="entry name" value="ATPase_NBD"/>
</dbReference>
<keyword evidence="2" id="KW-0808">Transferase</keyword>
<dbReference type="Pfam" id="PF00480">
    <property type="entry name" value="ROK"/>
    <property type="match status" value="1"/>
</dbReference>
<comment type="similarity">
    <text evidence="1">Belongs to the ROK (NagC/XylR) family.</text>
</comment>
<sequence length="415" mass="43204">MYNIFIKFYLSKPMWFTVRMVDISRGAALGTFGASELFQLLRDGQPRTRAELAAMTGLARSTVAARVESLMSLELISPVGDAASTGGRPSSQFAFNPSARVVLAADLGASHATLAATDLNGAVLGEVHTSIDIASGPEAVLGWMVSAARQLLDELGRPRHDLVAIGVGIPGPVQYSTGRPVNPPIMPGWDRFDVPGWVQQHLEVPVLVDNDVNIMALGERAFAWPNSEHLMFVKVATGIGAGVISGGLLQRGAQGIAGDIGHVQVARGAGVPCHCGNRGCLEALASGPAIARSLREAGLDVSSGRDVVELVKRGNIEAIQAVRQAGRDIGEVLTAAVSLINPSVIAIGGSMARAGEHLIAGVREVVYTRSMPLATEHLSIVQSSAAENAAVLGASMLAIHHALSPEGVDALSPRA</sequence>
<reference evidence="2 3" key="1">
    <citation type="submission" date="2019-02" db="EMBL/GenBank/DDBJ databases">
        <title>Sequencing the genomes of 1000 actinobacteria strains.</title>
        <authorList>
            <person name="Klenk H.-P."/>
        </authorList>
    </citation>
    <scope>NUCLEOTIDE SEQUENCE [LARGE SCALE GENOMIC DNA]</scope>
    <source>
        <strain evidence="2 3">DSM 18319</strain>
    </source>
</reference>
<evidence type="ECO:0000313" key="3">
    <source>
        <dbReference type="Proteomes" id="UP000291483"/>
    </source>
</evidence>
<dbReference type="PANTHER" id="PTHR18964:SF173">
    <property type="entry name" value="GLUCOKINASE"/>
    <property type="match status" value="1"/>
</dbReference>
<comment type="caution">
    <text evidence="2">The sequence shown here is derived from an EMBL/GenBank/DDBJ whole genome shotgun (WGS) entry which is preliminary data.</text>
</comment>
<evidence type="ECO:0000313" key="2">
    <source>
        <dbReference type="EMBL" id="RZU66528.1"/>
    </source>
</evidence>
<dbReference type="Gene3D" id="1.10.10.10">
    <property type="entry name" value="Winged helix-like DNA-binding domain superfamily/Winged helix DNA-binding domain"/>
    <property type="match status" value="1"/>
</dbReference>
<name>A0A4Q8APL2_9MICO</name>
<dbReference type="EMBL" id="SHLC01000001">
    <property type="protein sequence ID" value="RZU66528.1"/>
    <property type="molecule type" value="Genomic_DNA"/>
</dbReference>
<dbReference type="Gene3D" id="3.30.420.40">
    <property type="match status" value="2"/>
</dbReference>